<protein>
    <submittedName>
        <fullName evidence="6">Calcineurin B-like protein 10</fullName>
    </submittedName>
</protein>
<proteinExistence type="inferred from homology"/>
<dbReference type="Pfam" id="PF13202">
    <property type="entry name" value="EF-hand_5"/>
    <property type="match status" value="1"/>
</dbReference>
<keyword evidence="4" id="KW-1133">Transmembrane helix</keyword>
<keyword evidence="1" id="KW-0677">Repeat</keyword>
<gene>
    <name evidence="6" type="ORF">Slati_1868000</name>
</gene>
<evidence type="ECO:0000259" key="5">
    <source>
        <dbReference type="PROSITE" id="PS50222"/>
    </source>
</evidence>
<organism evidence="6">
    <name type="scientific">Sesamum latifolium</name>
    <dbReference type="NCBI Taxonomy" id="2727402"/>
    <lineage>
        <taxon>Eukaryota</taxon>
        <taxon>Viridiplantae</taxon>
        <taxon>Streptophyta</taxon>
        <taxon>Embryophyta</taxon>
        <taxon>Tracheophyta</taxon>
        <taxon>Spermatophyta</taxon>
        <taxon>Magnoliopsida</taxon>
        <taxon>eudicotyledons</taxon>
        <taxon>Gunneridae</taxon>
        <taxon>Pentapetalae</taxon>
        <taxon>asterids</taxon>
        <taxon>lamiids</taxon>
        <taxon>Lamiales</taxon>
        <taxon>Pedaliaceae</taxon>
        <taxon>Sesamum</taxon>
    </lineage>
</organism>
<dbReference type="InterPro" id="IPR011992">
    <property type="entry name" value="EF-hand-dom_pair"/>
</dbReference>
<comment type="similarity">
    <text evidence="3">Belongs to the calcineurin regulatory subunit family.</text>
</comment>
<evidence type="ECO:0000256" key="3">
    <source>
        <dbReference type="ARBA" id="ARBA00023774"/>
    </source>
</evidence>
<dbReference type="PROSITE" id="PS50222">
    <property type="entry name" value="EF_HAND_2"/>
    <property type="match status" value="3"/>
</dbReference>
<dbReference type="GO" id="GO:0005509">
    <property type="term" value="F:calcium ion binding"/>
    <property type="evidence" value="ECO:0007669"/>
    <property type="project" value="InterPro"/>
</dbReference>
<evidence type="ECO:0000313" key="6">
    <source>
        <dbReference type="EMBL" id="KAL0447401.1"/>
    </source>
</evidence>
<dbReference type="PROSITE" id="PS00018">
    <property type="entry name" value="EF_HAND_1"/>
    <property type="match status" value="1"/>
</dbReference>
<keyword evidence="4" id="KW-0812">Transmembrane</keyword>
<feature type="transmembrane region" description="Helical" evidence="4">
    <location>
        <begin position="20"/>
        <end position="39"/>
    </location>
</feature>
<sequence>MDSTNKSLLGTSSLKFAEKLCAAVFPIIAIIDALAFAFSGCFECRKLSRGRKLRYEFKEIVRLSEKSHFTINEVEALHELFKKLSSSIIDDGLIHKVFDLFDKKRNGVIDLEEFVLSLDVFHPHAPIEDKIDFSFKLYDLRQTGFIEREEVKQMVIAILMESDTKLSDELLELIIDKTFADADADKDGKINKDDWKAFVSRHPSLLRNMTLPYLKAQPEERNRQIVRINSPHYSWRCREGGVFALEGKSEKLDGVAIRVRIRTTMADKPSRALVLNGDGLARFITPAQTHLHSFASRACCGFLALPHSPPSENEDTRIIREFAELLDANEAYQNLDPKRIGEDKSEEKCAFPTLAERFMGMKAATVTDNLGLKSFGGMLGFKVLQWDDLCRESDSLAESPNLASELLKLLGFQDGKIIDSNDFDLVVVHVGAGEKMNGHKGVEFLNCLVGHLLHIAQSETDIGSRLHMSVIMSYGATLENDHLELSVSDSKPENNSEISLLFPRQSYTVKAGKPRENIRHYCPMLLAQYQKAVTRVDTVESFTFRDIIENGGNLVIPADRVLHEVAFKLWKAPKYGA</sequence>
<dbReference type="PANTHER" id="PTHR35506">
    <property type="entry name" value="OS02G0135600 PROTEIN"/>
    <property type="match status" value="1"/>
</dbReference>
<dbReference type="PRINTS" id="PR00450">
    <property type="entry name" value="RECOVERIN"/>
</dbReference>
<dbReference type="SMART" id="SM00054">
    <property type="entry name" value="EFh"/>
    <property type="match status" value="3"/>
</dbReference>
<keyword evidence="2" id="KW-0106">Calcium</keyword>
<dbReference type="PANTHER" id="PTHR35506:SF1">
    <property type="entry name" value="OS02G0135600 PROTEIN"/>
    <property type="match status" value="1"/>
</dbReference>
<dbReference type="SUPFAM" id="SSF47473">
    <property type="entry name" value="EF-hand"/>
    <property type="match status" value="1"/>
</dbReference>
<dbReference type="InterPro" id="IPR018247">
    <property type="entry name" value="EF_Hand_1_Ca_BS"/>
</dbReference>
<evidence type="ECO:0000256" key="4">
    <source>
        <dbReference type="SAM" id="Phobius"/>
    </source>
</evidence>
<dbReference type="CDD" id="cd00051">
    <property type="entry name" value="EFh"/>
    <property type="match status" value="1"/>
</dbReference>
<accession>A0AAW2X5M9</accession>
<dbReference type="InterPro" id="IPR002048">
    <property type="entry name" value="EF_hand_dom"/>
</dbReference>
<dbReference type="AlphaFoldDB" id="A0AAW2X5M9"/>
<dbReference type="FunFam" id="1.10.238.10:FF:000073">
    <property type="entry name" value="calcineurin B-like protein 3"/>
    <property type="match status" value="1"/>
</dbReference>
<name>A0AAW2X5M9_9LAMI</name>
<feature type="domain" description="EF-hand" evidence="5">
    <location>
        <begin position="170"/>
        <end position="205"/>
    </location>
</feature>
<feature type="domain" description="EF-hand" evidence="5">
    <location>
        <begin position="126"/>
        <end position="161"/>
    </location>
</feature>
<feature type="domain" description="EF-hand" evidence="5">
    <location>
        <begin position="89"/>
        <end position="124"/>
    </location>
</feature>
<keyword evidence="4" id="KW-0472">Membrane</keyword>
<reference evidence="6" key="2">
    <citation type="journal article" date="2024" name="Plant">
        <title>Genomic evolution and insights into agronomic trait innovations of Sesamum species.</title>
        <authorList>
            <person name="Miao H."/>
            <person name="Wang L."/>
            <person name="Qu L."/>
            <person name="Liu H."/>
            <person name="Sun Y."/>
            <person name="Le M."/>
            <person name="Wang Q."/>
            <person name="Wei S."/>
            <person name="Zheng Y."/>
            <person name="Lin W."/>
            <person name="Duan Y."/>
            <person name="Cao H."/>
            <person name="Xiong S."/>
            <person name="Wang X."/>
            <person name="Wei L."/>
            <person name="Li C."/>
            <person name="Ma Q."/>
            <person name="Ju M."/>
            <person name="Zhao R."/>
            <person name="Li G."/>
            <person name="Mu C."/>
            <person name="Tian Q."/>
            <person name="Mei H."/>
            <person name="Zhang T."/>
            <person name="Gao T."/>
            <person name="Zhang H."/>
        </authorList>
    </citation>
    <scope>NUCLEOTIDE SEQUENCE</scope>
    <source>
        <strain evidence="6">KEN1</strain>
    </source>
</reference>
<dbReference type="EMBL" id="JACGWN010000006">
    <property type="protein sequence ID" value="KAL0447401.1"/>
    <property type="molecule type" value="Genomic_DNA"/>
</dbReference>
<dbReference type="Pfam" id="PF13499">
    <property type="entry name" value="EF-hand_7"/>
    <property type="match status" value="1"/>
</dbReference>
<evidence type="ECO:0000256" key="2">
    <source>
        <dbReference type="ARBA" id="ARBA00022837"/>
    </source>
</evidence>
<reference evidence="6" key="1">
    <citation type="submission" date="2020-06" db="EMBL/GenBank/DDBJ databases">
        <authorList>
            <person name="Li T."/>
            <person name="Hu X."/>
            <person name="Zhang T."/>
            <person name="Song X."/>
            <person name="Zhang H."/>
            <person name="Dai N."/>
            <person name="Sheng W."/>
            <person name="Hou X."/>
            <person name="Wei L."/>
        </authorList>
    </citation>
    <scope>NUCLEOTIDE SEQUENCE</scope>
    <source>
        <strain evidence="6">KEN1</strain>
        <tissue evidence="6">Leaf</tissue>
    </source>
</reference>
<comment type="caution">
    <text evidence="6">The sequence shown here is derived from an EMBL/GenBank/DDBJ whole genome shotgun (WGS) entry which is preliminary data.</text>
</comment>
<dbReference type="Gene3D" id="1.10.238.10">
    <property type="entry name" value="EF-hand"/>
    <property type="match status" value="1"/>
</dbReference>
<evidence type="ECO:0000256" key="1">
    <source>
        <dbReference type="ARBA" id="ARBA00022737"/>
    </source>
</evidence>